<protein>
    <submittedName>
        <fullName evidence="2 4">Uncharacterized protein</fullName>
    </submittedName>
</protein>
<feature type="region of interest" description="Disordered" evidence="1">
    <location>
        <begin position="574"/>
        <end position="613"/>
    </location>
</feature>
<feature type="compositionally biased region" description="Basic residues" evidence="1">
    <location>
        <begin position="604"/>
        <end position="613"/>
    </location>
</feature>
<dbReference type="EMBL" id="MU003696">
    <property type="protein sequence ID" value="KAF2812984.1"/>
    <property type="molecule type" value="Genomic_DNA"/>
</dbReference>
<reference evidence="4" key="3">
    <citation type="submission" date="2025-04" db="UniProtKB">
        <authorList>
            <consortium name="RefSeq"/>
        </authorList>
    </citation>
    <scope>IDENTIFICATION</scope>
    <source>
        <strain evidence="4">CBS 304.34</strain>
    </source>
</reference>
<dbReference type="GeneID" id="54464315"/>
<dbReference type="AlphaFoldDB" id="A0A6A6YYB0"/>
<sequence>MARFVRSVSQYFNPTNDDSDHGGPSVTAGRDRLRSDSSPASERKRKRPQPNRPWTIITKKHKHYITTPWGTVERIPKSDIESTGSVKKAATQVRARMEEWYIVTSGSRFPESPLSSATRPVVSEITPPDVRVEPIRSPQRTQIELPTSLTTGRKASATKPPQTTRTQMTTAPETVAEEPPMGPETVAGEQPKGPEPPYVKHDTEIRDEIWLLMNSIQVLAQKWFTGANKTVPELRPNAFELAFTRMCNQASPEFISYVGRIAAGGPNKEEGWKELFRGSANRRALVCGLIGNALVEQVFAHTLFGVGDVNERRVIDDIQVNHKHSDGFARTALYAKKIREILPKKGDLPDNFHNHAIHITVQLFSLIEPILPFAGYHTIGEPTELKNKDQESQLISELFQIVAHAGLLSITMRLDGSAVYYWVPTLKDDRYDDATMECFNREYMINNNPRSKEVQATITDADERNRMSGDEGLVRVNCMSGCTVYHKGGWAVKRNDVDDDDDEHAWKVPDNHVNKGIRSRQLTQNWVLCRWGRPRKWTNGRPSDAASAHGYKEGSITKPLETFGFIEFSEVVKQERDKRSTVVVTGTDARRTSTGPLRFESKPKPRQRTGGRG</sequence>
<evidence type="ECO:0000313" key="4">
    <source>
        <dbReference type="RefSeq" id="XP_033579948.1"/>
    </source>
</evidence>
<dbReference type="OrthoDB" id="309640at2759"/>
<accession>A0A6A6YYB0</accession>
<organism evidence="2">
    <name type="scientific">Mytilinidion resinicola</name>
    <dbReference type="NCBI Taxonomy" id="574789"/>
    <lineage>
        <taxon>Eukaryota</taxon>
        <taxon>Fungi</taxon>
        <taxon>Dikarya</taxon>
        <taxon>Ascomycota</taxon>
        <taxon>Pezizomycotina</taxon>
        <taxon>Dothideomycetes</taxon>
        <taxon>Pleosporomycetidae</taxon>
        <taxon>Mytilinidiales</taxon>
        <taxon>Mytilinidiaceae</taxon>
        <taxon>Mytilinidion</taxon>
    </lineage>
</organism>
<proteinExistence type="predicted"/>
<feature type="region of interest" description="Disordered" evidence="1">
    <location>
        <begin position="148"/>
        <end position="198"/>
    </location>
</feature>
<gene>
    <name evidence="2 4" type="ORF">BDZ99DRAFT_496085</name>
</gene>
<dbReference type="Proteomes" id="UP000504636">
    <property type="component" value="Unplaced"/>
</dbReference>
<name>A0A6A6YYB0_9PEZI</name>
<feature type="region of interest" description="Disordered" evidence="1">
    <location>
        <begin position="1"/>
        <end position="52"/>
    </location>
</feature>
<feature type="compositionally biased region" description="Polar residues" evidence="1">
    <location>
        <begin position="7"/>
        <end position="16"/>
    </location>
</feature>
<evidence type="ECO:0000313" key="2">
    <source>
        <dbReference type="EMBL" id="KAF2812984.1"/>
    </source>
</evidence>
<feature type="compositionally biased region" description="Polar residues" evidence="1">
    <location>
        <begin position="148"/>
        <end position="172"/>
    </location>
</feature>
<keyword evidence="3" id="KW-1185">Reference proteome</keyword>
<dbReference type="RefSeq" id="XP_033579948.1">
    <property type="nucleotide sequence ID" value="XM_033723422.1"/>
</dbReference>
<evidence type="ECO:0000256" key="1">
    <source>
        <dbReference type="SAM" id="MobiDB-lite"/>
    </source>
</evidence>
<reference evidence="4" key="2">
    <citation type="submission" date="2020-04" db="EMBL/GenBank/DDBJ databases">
        <authorList>
            <consortium name="NCBI Genome Project"/>
        </authorList>
    </citation>
    <scope>NUCLEOTIDE SEQUENCE</scope>
    <source>
        <strain evidence="4">CBS 304.34</strain>
    </source>
</reference>
<reference evidence="2 4" key="1">
    <citation type="journal article" date="2020" name="Stud. Mycol.">
        <title>101 Dothideomycetes genomes: a test case for predicting lifestyles and emergence of pathogens.</title>
        <authorList>
            <person name="Haridas S."/>
            <person name="Albert R."/>
            <person name="Binder M."/>
            <person name="Bloem J."/>
            <person name="Labutti K."/>
            <person name="Salamov A."/>
            <person name="Andreopoulos B."/>
            <person name="Baker S."/>
            <person name="Barry K."/>
            <person name="Bills G."/>
            <person name="Bluhm B."/>
            <person name="Cannon C."/>
            <person name="Castanera R."/>
            <person name="Culley D."/>
            <person name="Daum C."/>
            <person name="Ezra D."/>
            <person name="Gonzalez J."/>
            <person name="Henrissat B."/>
            <person name="Kuo A."/>
            <person name="Liang C."/>
            <person name="Lipzen A."/>
            <person name="Lutzoni F."/>
            <person name="Magnuson J."/>
            <person name="Mondo S."/>
            <person name="Nolan M."/>
            <person name="Ohm R."/>
            <person name="Pangilinan J."/>
            <person name="Park H.-J."/>
            <person name="Ramirez L."/>
            <person name="Alfaro M."/>
            <person name="Sun H."/>
            <person name="Tritt A."/>
            <person name="Yoshinaga Y."/>
            <person name="Zwiers L.-H."/>
            <person name="Turgeon B."/>
            <person name="Goodwin S."/>
            <person name="Spatafora J."/>
            <person name="Crous P."/>
            <person name="Grigoriev I."/>
        </authorList>
    </citation>
    <scope>NUCLEOTIDE SEQUENCE</scope>
    <source>
        <strain evidence="2 4">CBS 304.34</strain>
    </source>
</reference>
<evidence type="ECO:0000313" key="3">
    <source>
        <dbReference type="Proteomes" id="UP000504636"/>
    </source>
</evidence>